<evidence type="ECO:0000256" key="1">
    <source>
        <dbReference type="SAM" id="Phobius"/>
    </source>
</evidence>
<feature type="transmembrane region" description="Helical" evidence="1">
    <location>
        <begin position="15"/>
        <end position="41"/>
    </location>
</feature>
<dbReference type="EMBL" id="BKCJ011285469">
    <property type="protein sequence ID" value="GFD15290.1"/>
    <property type="molecule type" value="Genomic_DNA"/>
</dbReference>
<evidence type="ECO:0000313" key="2">
    <source>
        <dbReference type="EMBL" id="GFD15290.1"/>
    </source>
</evidence>
<organism evidence="2">
    <name type="scientific">Tanacetum cinerariifolium</name>
    <name type="common">Dalmatian daisy</name>
    <name type="synonym">Chrysanthemum cinerariifolium</name>
    <dbReference type="NCBI Taxonomy" id="118510"/>
    <lineage>
        <taxon>Eukaryota</taxon>
        <taxon>Viridiplantae</taxon>
        <taxon>Streptophyta</taxon>
        <taxon>Embryophyta</taxon>
        <taxon>Tracheophyta</taxon>
        <taxon>Spermatophyta</taxon>
        <taxon>Magnoliopsida</taxon>
        <taxon>eudicotyledons</taxon>
        <taxon>Gunneridae</taxon>
        <taxon>Pentapetalae</taxon>
        <taxon>asterids</taxon>
        <taxon>campanulids</taxon>
        <taxon>Asterales</taxon>
        <taxon>Asteraceae</taxon>
        <taxon>Asteroideae</taxon>
        <taxon>Anthemideae</taxon>
        <taxon>Anthemidinae</taxon>
        <taxon>Tanacetum</taxon>
    </lineage>
</organism>
<name>A0A699TZF0_TANCI</name>
<feature type="transmembrane region" description="Helical" evidence="1">
    <location>
        <begin position="91"/>
        <end position="113"/>
    </location>
</feature>
<keyword evidence="1" id="KW-0812">Transmembrane</keyword>
<gene>
    <name evidence="2" type="ORF">Tci_887259</name>
</gene>
<accession>A0A699TZF0</accession>
<comment type="caution">
    <text evidence="2">The sequence shown here is derived from an EMBL/GenBank/DDBJ whole genome shotgun (WGS) entry which is preliminary data.</text>
</comment>
<reference evidence="2" key="1">
    <citation type="journal article" date="2019" name="Sci. Rep.">
        <title>Draft genome of Tanacetum cinerariifolium, the natural source of mosquito coil.</title>
        <authorList>
            <person name="Yamashiro T."/>
            <person name="Shiraishi A."/>
            <person name="Satake H."/>
            <person name="Nakayama K."/>
        </authorList>
    </citation>
    <scope>NUCLEOTIDE SEQUENCE</scope>
</reference>
<keyword evidence="1" id="KW-1133">Transmembrane helix</keyword>
<protein>
    <submittedName>
        <fullName evidence="2">Uncharacterized protein</fullName>
    </submittedName>
</protein>
<dbReference type="AlphaFoldDB" id="A0A699TZF0"/>
<keyword evidence="1" id="KW-0472">Membrane</keyword>
<feature type="non-terminal residue" evidence="2">
    <location>
        <position position="1"/>
    </location>
</feature>
<sequence length="114" mass="11946">LYLVYCKMTAVSCGFLLYAVQIIGRPPILLGVLVFLLVVLVPADGWVSTGSCTIPTGSGTIPTGSSTIPTGSSTIPTGSCTLPTGSYSFMLLGWFLLVVTLFLLVIFGSCCLFK</sequence>
<proteinExistence type="predicted"/>